<feature type="transmembrane region" description="Helical" evidence="22">
    <location>
        <begin position="319"/>
        <end position="339"/>
    </location>
</feature>
<keyword evidence="9" id="KW-0479">Metal-binding</keyword>
<evidence type="ECO:0000256" key="5">
    <source>
        <dbReference type="ARBA" id="ARBA00008873"/>
    </source>
</evidence>
<feature type="domain" description="Cation efflux protein cytoplasmic" evidence="24">
    <location>
        <begin position="615"/>
        <end position="686"/>
    </location>
</feature>
<evidence type="ECO:0000256" key="21">
    <source>
        <dbReference type="SAM" id="MobiDB-lite"/>
    </source>
</evidence>
<evidence type="ECO:0000256" key="6">
    <source>
        <dbReference type="ARBA" id="ARBA00022448"/>
    </source>
</evidence>
<feature type="transmembrane region" description="Helical" evidence="22">
    <location>
        <begin position="222"/>
        <end position="243"/>
    </location>
</feature>
<organism evidence="25 26">
    <name type="scientific">Acrobeloides nanus</name>
    <dbReference type="NCBI Taxonomy" id="290746"/>
    <lineage>
        <taxon>Eukaryota</taxon>
        <taxon>Metazoa</taxon>
        <taxon>Ecdysozoa</taxon>
        <taxon>Nematoda</taxon>
        <taxon>Chromadorea</taxon>
        <taxon>Rhabditida</taxon>
        <taxon>Tylenchina</taxon>
        <taxon>Cephalobomorpha</taxon>
        <taxon>Cephaloboidea</taxon>
        <taxon>Cephalobidae</taxon>
        <taxon>Acrobeloides</taxon>
    </lineage>
</organism>
<evidence type="ECO:0000256" key="9">
    <source>
        <dbReference type="ARBA" id="ARBA00022723"/>
    </source>
</evidence>
<comment type="similarity">
    <text evidence="5">Belongs to the cation diffusion facilitator (CDF) transporter (TC 2.A.4) family. SLC30A subfamily.</text>
</comment>
<dbReference type="GO" id="GO:0005385">
    <property type="term" value="F:zinc ion transmembrane transporter activity"/>
    <property type="evidence" value="ECO:0007669"/>
    <property type="project" value="InterPro"/>
</dbReference>
<dbReference type="SUPFAM" id="SSF160240">
    <property type="entry name" value="Cation efflux protein cytoplasmic domain-like"/>
    <property type="match status" value="1"/>
</dbReference>
<proteinExistence type="inferred from homology"/>
<reference evidence="26" key="1">
    <citation type="submission" date="2022-11" db="UniProtKB">
        <authorList>
            <consortium name="WormBaseParasite"/>
        </authorList>
    </citation>
    <scope>IDENTIFICATION</scope>
</reference>
<keyword evidence="10" id="KW-0862">Zinc</keyword>
<protein>
    <recommendedName>
        <fullName evidence="17">Proton-coupled zinc antiporter SLC30A5</fullName>
    </recommendedName>
    <alternativeName>
        <fullName evidence="19">Solute carrier family 30 member 5</fullName>
    </alternativeName>
    <alternativeName>
        <fullName evidence="18">Zinc transporter 5</fullName>
    </alternativeName>
</protein>
<evidence type="ECO:0000256" key="17">
    <source>
        <dbReference type="ARBA" id="ARBA00040846"/>
    </source>
</evidence>
<dbReference type="InterPro" id="IPR002524">
    <property type="entry name" value="Cation_efflux"/>
</dbReference>
<keyword evidence="12 22" id="KW-1133">Transmembrane helix</keyword>
<dbReference type="InterPro" id="IPR045316">
    <property type="entry name" value="Msc2-like"/>
</dbReference>
<evidence type="ECO:0000256" key="22">
    <source>
        <dbReference type="SAM" id="Phobius"/>
    </source>
</evidence>
<feature type="region of interest" description="Disordered" evidence="21">
    <location>
        <begin position="710"/>
        <end position="754"/>
    </location>
</feature>
<dbReference type="Proteomes" id="UP000887540">
    <property type="component" value="Unplaced"/>
</dbReference>
<dbReference type="WBParaSite" id="ACRNAN_Path_148.g526.t1">
    <property type="protein sequence ID" value="ACRNAN_Path_148.g526.t1"/>
    <property type="gene ID" value="ACRNAN_Path_148.g526"/>
</dbReference>
<evidence type="ECO:0000256" key="4">
    <source>
        <dbReference type="ARBA" id="ARBA00004638"/>
    </source>
</evidence>
<feature type="transmembrane region" description="Helical" evidence="22">
    <location>
        <begin position="285"/>
        <end position="307"/>
    </location>
</feature>
<comment type="catalytic activity">
    <reaction evidence="20">
        <text>Zn(2+)(in) + 2 H(+)(out) = Zn(2+)(out) + 2 H(+)(in)</text>
        <dbReference type="Rhea" id="RHEA:72627"/>
        <dbReference type="ChEBI" id="CHEBI:15378"/>
        <dbReference type="ChEBI" id="CHEBI:29105"/>
    </reaction>
</comment>
<dbReference type="GO" id="GO:0015297">
    <property type="term" value="F:antiporter activity"/>
    <property type="evidence" value="ECO:0007669"/>
    <property type="project" value="UniProtKB-KW"/>
</dbReference>
<evidence type="ECO:0000313" key="26">
    <source>
        <dbReference type="WBParaSite" id="ACRNAN_Path_148.g526.t1"/>
    </source>
</evidence>
<dbReference type="SUPFAM" id="SSF161111">
    <property type="entry name" value="Cation efflux protein transmembrane domain-like"/>
    <property type="match status" value="1"/>
</dbReference>
<dbReference type="FunFam" id="1.20.1510.10:FF:000035">
    <property type="entry name" value="Zinc transporter 5"/>
    <property type="match status" value="1"/>
</dbReference>
<dbReference type="InterPro" id="IPR036837">
    <property type="entry name" value="Cation_efflux_CTD_sf"/>
</dbReference>
<feature type="transmembrane region" description="Helical" evidence="22">
    <location>
        <begin position="46"/>
        <end position="64"/>
    </location>
</feature>
<evidence type="ECO:0000259" key="23">
    <source>
        <dbReference type="Pfam" id="PF01545"/>
    </source>
</evidence>
<evidence type="ECO:0000256" key="14">
    <source>
        <dbReference type="ARBA" id="ARBA00023065"/>
    </source>
</evidence>
<feature type="transmembrane region" description="Helical" evidence="22">
    <location>
        <begin position="255"/>
        <end position="273"/>
    </location>
</feature>
<keyword evidence="13" id="KW-0333">Golgi apparatus</keyword>
<keyword evidence="14" id="KW-0406">Ion transport</keyword>
<evidence type="ECO:0000256" key="1">
    <source>
        <dbReference type="ARBA" id="ARBA00004166"/>
    </source>
</evidence>
<evidence type="ECO:0000256" key="13">
    <source>
        <dbReference type="ARBA" id="ARBA00023034"/>
    </source>
</evidence>
<feature type="compositionally biased region" description="Basic and acidic residues" evidence="21">
    <location>
        <begin position="713"/>
        <end position="746"/>
    </location>
</feature>
<dbReference type="GO" id="GO:0006882">
    <property type="term" value="P:intracellular zinc ion homeostasis"/>
    <property type="evidence" value="ECO:0007669"/>
    <property type="project" value="InterPro"/>
</dbReference>
<name>A0A914C137_9BILA</name>
<comment type="subunit">
    <text evidence="16">Heterodimer with SLC30A6/ZNT6; form a functional zinc ion transmembrane transporter.</text>
</comment>
<keyword evidence="7" id="KW-0050">Antiport</keyword>
<evidence type="ECO:0000256" key="3">
    <source>
        <dbReference type="ARBA" id="ARBA00004557"/>
    </source>
</evidence>
<dbReference type="InterPro" id="IPR058533">
    <property type="entry name" value="Cation_efflux_TM"/>
</dbReference>
<feature type="transmembrane region" description="Helical" evidence="22">
    <location>
        <begin position="462"/>
        <end position="482"/>
    </location>
</feature>
<keyword evidence="6" id="KW-0813">Transport</keyword>
<feature type="transmembrane region" description="Helical" evidence="22">
    <location>
        <begin position="397"/>
        <end position="417"/>
    </location>
</feature>
<keyword evidence="8 22" id="KW-0812">Transmembrane</keyword>
<dbReference type="GO" id="GO:1904257">
    <property type="term" value="P:zinc ion import into Golgi lumen"/>
    <property type="evidence" value="ECO:0007669"/>
    <property type="project" value="TreeGrafter"/>
</dbReference>
<keyword evidence="25" id="KW-1185">Reference proteome</keyword>
<evidence type="ECO:0000256" key="2">
    <source>
        <dbReference type="ARBA" id="ARBA00004205"/>
    </source>
</evidence>
<evidence type="ECO:0000256" key="11">
    <source>
        <dbReference type="ARBA" id="ARBA00022906"/>
    </source>
</evidence>
<feature type="transmembrane region" description="Helical" evidence="22">
    <location>
        <begin position="139"/>
        <end position="160"/>
    </location>
</feature>
<evidence type="ECO:0000256" key="10">
    <source>
        <dbReference type="ARBA" id="ARBA00022833"/>
    </source>
</evidence>
<feature type="transmembrane region" description="Helical" evidence="22">
    <location>
        <begin position="85"/>
        <end position="102"/>
    </location>
</feature>
<comment type="subcellular location">
    <subcellularLocation>
        <location evidence="3">Cytoplasmic vesicle</location>
        <location evidence="3">COPII-coated vesicle membrane</location>
        <topology evidence="3">Multi-pass membrane protein</topology>
    </subcellularLocation>
    <subcellularLocation>
        <location evidence="4">Cytoplasmic vesicle</location>
        <location evidence="4">Secretory vesicle membrane</location>
        <topology evidence="4">Multi-pass membrane protein</topology>
    </subcellularLocation>
    <subcellularLocation>
        <location evidence="2">Golgi apparatus</location>
        <location evidence="2">Golgi stack membrane</location>
        <topology evidence="2">Multi-pass membrane protein</topology>
    </subcellularLocation>
    <subcellularLocation>
        <location evidence="1">Golgi apparatus</location>
        <location evidence="1">trans-Golgi network membrane</location>
        <topology evidence="1">Multi-pass membrane protein</topology>
    </subcellularLocation>
</comment>
<dbReference type="AlphaFoldDB" id="A0A914C137"/>
<evidence type="ECO:0000256" key="8">
    <source>
        <dbReference type="ARBA" id="ARBA00022692"/>
    </source>
</evidence>
<dbReference type="GO" id="GO:0012507">
    <property type="term" value="C:ER to Golgi transport vesicle membrane"/>
    <property type="evidence" value="ECO:0007669"/>
    <property type="project" value="UniProtKB-SubCell"/>
</dbReference>
<feature type="transmembrane region" description="Helical" evidence="22">
    <location>
        <begin position="180"/>
        <end position="201"/>
    </location>
</feature>
<evidence type="ECO:0000256" key="12">
    <source>
        <dbReference type="ARBA" id="ARBA00022989"/>
    </source>
</evidence>
<dbReference type="PANTHER" id="PTHR45755">
    <property type="match status" value="1"/>
</dbReference>
<dbReference type="Pfam" id="PF01545">
    <property type="entry name" value="Cation_efflux"/>
    <property type="match status" value="1"/>
</dbReference>
<evidence type="ECO:0000313" key="25">
    <source>
        <dbReference type="Proteomes" id="UP000887540"/>
    </source>
</evidence>
<evidence type="ECO:0000256" key="16">
    <source>
        <dbReference type="ARBA" id="ARBA00038531"/>
    </source>
</evidence>
<dbReference type="PANTHER" id="PTHR45755:SF1">
    <property type="entry name" value="PROTON-COUPLED ZINC ANTIPORTER SLC30A5"/>
    <property type="match status" value="1"/>
</dbReference>
<dbReference type="Gene3D" id="1.20.1510.10">
    <property type="entry name" value="Cation efflux protein transmembrane domain"/>
    <property type="match status" value="1"/>
</dbReference>
<feature type="transmembrane region" description="Helical" evidence="22">
    <location>
        <begin position="429"/>
        <end position="450"/>
    </location>
</feature>
<dbReference type="InterPro" id="IPR027470">
    <property type="entry name" value="Cation_efflux_CTD"/>
</dbReference>
<dbReference type="NCBIfam" id="TIGR01297">
    <property type="entry name" value="CDF"/>
    <property type="match status" value="1"/>
</dbReference>
<evidence type="ECO:0000256" key="15">
    <source>
        <dbReference type="ARBA" id="ARBA00023136"/>
    </source>
</evidence>
<evidence type="ECO:0000256" key="19">
    <source>
        <dbReference type="ARBA" id="ARBA00042217"/>
    </source>
</evidence>
<sequence length="754" mass="83491">MKKDDRAFVPTSSSTSAWYFSLLIVAKLLRCVGIFCLDSLAKEIHVIALLWMVNLIGSFIMLPIQKPFTVGKPIRKASHLRIGQLALLNCLIEIIWFYGITFCGPFRSILVFEQNPSVIMMSVLALFKTGGTTAKTRGAICLFIGYLALFVMDPDAAVDINHAEKHAHQSGLNHIYYHVINWFGISDHKSGILLLVLAVLLRMGYESNFRYLAVEIGGPKRLYSMISILSSAFLSPIAIIALTMNNSFIVSYFEFGFKILFAAAVVLVFDFYIESICFQNVADPVMAAARWSPITMFSCALILAWLSDSSSTTMLIGQHGLSAGVIITLICFCAASYLLTTSNTTKSRGGHFVGMSESGLPLYIYGEAFLQRTSRSVMEFCSETVKEILAHSESRRIFYFLCANLAFCSVEFFYGFISGSLGLISDGFHMLFDCSALVMGLVASVMARWSASRHYSFGYGRVEVLSGFINALFLIVIALFIFLEALERLYDPPDINTNKLMIVAVAGLCVNLFGMYAFTHGHSHGGGDHGHSHGGHGHSHGGSNANMQGVFLHVLADTLGSVFVIISTLLIQWFGWKWVDPLCSLILSMLILGSVCPLLKGSASVLLQSVPEESQDEVDHILEDILHIEGVASYSQFHVWQLKSDLNVASIHVQISENFSEQQTAHRVQNLLKQHGITQVTVQVEKETFFRRIQALCPVYNFPKRVNRGAHIHSGDDKAHKPRKAKGDHGHGHSHDHDDHHGHSHESNCSSHNH</sequence>
<dbReference type="GO" id="GO:0032580">
    <property type="term" value="C:Golgi cisterna membrane"/>
    <property type="evidence" value="ECO:0007669"/>
    <property type="project" value="UniProtKB-SubCell"/>
</dbReference>
<evidence type="ECO:0000256" key="20">
    <source>
        <dbReference type="ARBA" id="ARBA00048349"/>
    </source>
</evidence>
<keyword evidence="15 22" id="KW-0472">Membrane</keyword>
<evidence type="ECO:0000256" key="18">
    <source>
        <dbReference type="ARBA" id="ARBA00042038"/>
    </source>
</evidence>
<evidence type="ECO:0000256" key="7">
    <source>
        <dbReference type="ARBA" id="ARBA00022449"/>
    </source>
</evidence>
<dbReference type="GO" id="GO:0046872">
    <property type="term" value="F:metal ion binding"/>
    <property type="evidence" value="ECO:0007669"/>
    <property type="project" value="UniProtKB-KW"/>
</dbReference>
<feature type="transmembrane region" description="Helical" evidence="22">
    <location>
        <begin position="20"/>
        <end position="40"/>
    </location>
</feature>
<keyword evidence="11" id="KW-0864">Zinc transport</keyword>
<feature type="transmembrane region" description="Helical" evidence="22">
    <location>
        <begin position="550"/>
        <end position="572"/>
    </location>
</feature>
<feature type="domain" description="Cation efflux protein transmembrane" evidence="23">
    <location>
        <begin position="397"/>
        <end position="607"/>
    </location>
</feature>
<accession>A0A914C137</accession>
<feature type="transmembrane region" description="Helical" evidence="22">
    <location>
        <begin position="502"/>
        <end position="519"/>
    </location>
</feature>
<dbReference type="Pfam" id="PF16916">
    <property type="entry name" value="ZT_dimer"/>
    <property type="match status" value="1"/>
</dbReference>
<evidence type="ECO:0000259" key="24">
    <source>
        <dbReference type="Pfam" id="PF16916"/>
    </source>
</evidence>
<dbReference type="InterPro" id="IPR027469">
    <property type="entry name" value="Cation_efflux_TMD_sf"/>
</dbReference>